<protein>
    <recommendedName>
        <fullName evidence="1">DNA-directed DNA polymerase</fullName>
        <ecNumber evidence="1">2.7.7.7</ecNumber>
    </recommendedName>
</protein>
<organism evidence="8 9">
    <name type="scientific">Candidatus Neomicrothrix parvicella RN1</name>
    <dbReference type="NCBI Taxonomy" id="1229780"/>
    <lineage>
        <taxon>Bacteria</taxon>
        <taxon>Bacillati</taxon>
        <taxon>Actinomycetota</taxon>
        <taxon>Acidimicrobiia</taxon>
        <taxon>Acidimicrobiales</taxon>
        <taxon>Microthrixaceae</taxon>
        <taxon>Candidatus Neomicrothrix</taxon>
    </lineage>
</organism>
<dbReference type="Gene3D" id="1.20.272.10">
    <property type="match status" value="1"/>
</dbReference>
<reference evidence="8 9" key="1">
    <citation type="journal article" date="2013" name="ISME J.">
        <title>Metabolic model for the filamentous 'Candidatus Microthrix parvicella' based on genomic and metagenomic analyses.</title>
        <authorList>
            <person name="Jon McIlroy S."/>
            <person name="Kristiansen R."/>
            <person name="Albertsen M."/>
            <person name="Michael Karst S."/>
            <person name="Rossetti S."/>
            <person name="Lund Nielsen J."/>
            <person name="Tandoi V."/>
            <person name="James Seviour R."/>
            <person name="Nielsen P.H."/>
        </authorList>
    </citation>
    <scope>NUCLEOTIDE SEQUENCE [LARGE SCALE GENOMIC DNA]</scope>
    <source>
        <strain evidence="8 9">RN1</strain>
    </source>
</reference>
<keyword evidence="2" id="KW-0808">Transferase</keyword>
<gene>
    <name evidence="8" type="ORF">BN381_10276</name>
</gene>
<dbReference type="SUPFAM" id="SSF52540">
    <property type="entry name" value="P-loop containing nucleoside triphosphate hydrolases"/>
    <property type="match status" value="1"/>
</dbReference>
<dbReference type="Proteomes" id="UP000018291">
    <property type="component" value="Unassembled WGS sequence"/>
</dbReference>
<proteinExistence type="inferred from homology"/>
<dbReference type="RefSeq" id="WP_012223060.1">
    <property type="nucleotide sequence ID" value="NZ_HG422565.1"/>
</dbReference>
<dbReference type="AlphaFoldDB" id="R4YW15"/>
<dbReference type="OrthoDB" id="5196558at2"/>
<comment type="caution">
    <text evidence="8">The sequence shown here is derived from an EMBL/GenBank/DDBJ whole genome shotgun (WGS) entry which is preliminary data.</text>
</comment>
<dbReference type="GO" id="GO:0003677">
    <property type="term" value="F:DNA binding"/>
    <property type="evidence" value="ECO:0007669"/>
    <property type="project" value="InterPro"/>
</dbReference>
<dbReference type="InterPro" id="IPR005790">
    <property type="entry name" value="DNA_polIII_delta"/>
</dbReference>
<evidence type="ECO:0000256" key="3">
    <source>
        <dbReference type="ARBA" id="ARBA00022695"/>
    </source>
</evidence>
<dbReference type="GO" id="GO:0009360">
    <property type="term" value="C:DNA polymerase III complex"/>
    <property type="evidence" value="ECO:0007669"/>
    <property type="project" value="TreeGrafter"/>
</dbReference>
<dbReference type="GO" id="GO:0003887">
    <property type="term" value="F:DNA-directed DNA polymerase activity"/>
    <property type="evidence" value="ECO:0007669"/>
    <property type="project" value="UniProtKB-KW"/>
</dbReference>
<evidence type="ECO:0000256" key="7">
    <source>
        <dbReference type="ARBA" id="ARBA00049244"/>
    </source>
</evidence>
<dbReference type="NCBIfam" id="TIGR01128">
    <property type="entry name" value="holA"/>
    <property type="match status" value="1"/>
</dbReference>
<dbReference type="HOGENOM" id="CLU_838596_0_0_11"/>
<dbReference type="EC" id="2.7.7.7" evidence="1"/>
<keyword evidence="3" id="KW-0548">Nucleotidyltransferase</keyword>
<evidence type="ECO:0000313" key="9">
    <source>
        <dbReference type="Proteomes" id="UP000018291"/>
    </source>
</evidence>
<sequence length="331" mass="34742">MTAAPPVWLVRGDDPVLVEDAVGKLVDRLVGDANRSETLDVFSGADYELGAVVMAAETPSMFGRRVLVAREGGRFNTDDCAEVLRYIESPSESSVIVIAWERPAVSGARLGATPRKLLSAVKAAGGLLETKAPGGGKARSQWVGEQLSALPVRLTPAAKTLVQSTLGEDLGRLVGLGATLKGVYGEGALVDAPDLAHYLGDAGSVPPWDLTDAIDDRRSKVAIDNLNRMVSGGDRHPLQVMASLITHYQRIAALSGSDVRTERDAADLLGIKGSTFPAKKALAQSRRLGPEGVARAIALLAQADVDLRGASGLDALTVTQVLVARLSRLGR</sequence>
<keyword evidence="4" id="KW-0235">DNA replication</keyword>
<dbReference type="Gene3D" id="3.40.50.300">
    <property type="entry name" value="P-loop containing nucleotide triphosphate hydrolases"/>
    <property type="match status" value="1"/>
</dbReference>
<dbReference type="PANTHER" id="PTHR34388">
    <property type="entry name" value="DNA POLYMERASE III SUBUNIT DELTA"/>
    <property type="match status" value="1"/>
</dbReference>
<evidence type="ECO:0000313" key="8">
    <source>
        <dbReference type="EMBL" id="CCM62045.1"/>
    </source>
</evidence>
<dbReference type="PANTHER" id="PTHR34388:SF1">
    <property type="entry name" value="DNA POLYMERASE III SUBUNIT DELTA"/>
    <property type="match status" value="1"/>
</dbReference>
<dbReference type="GO" id="GO:0006261">
    <property type="term" value="P:DNA-templated DNA replication"/>
    <property type="evidence" value="ECO:0007669"/>
    <property type="project" value="TreeGrafter"/>
</dbReference>
<evidence type="ECO:0000256" key="5">
    <source>
        <dbReference type="ARBA" id="ARBA00022932"/>
    </source>
</evidence>
<dbReference type="InterPro" id="IPR027417">
    <property type="entry name" value="P-loop_NTPase"/>
</dbReference>
<dbReference type="SUPFAM" id="SSF48019">
    <property type="entry name" value="post-AAA+ oligomerization domain-like"/>
    <property type="match status" value="1"/>
</dbReference>
<evidence type="ECO:0000256" key="4">
    <source>
        <dbReference type="ARBA" id="ARBA00022705"/>
    </source>
</evidence>
<keyword evidence="5" id="KW-0239">DNA-directed DNA polymerase</keyword>
<evidence type="ECO:0000256" key="2">
    <source>
        <dbReference type="ARBA" id="ARBA00022679"/>
    </source>
</evidence>
<keyword evidence="9" id="KW-1185">Reference proteome</keyword>
<name>R4YW15_9ACTN</name>
<dbReference type="EMBL" id="CANL01000001">
    <property type="protein sequence ID" value="CCM62045.1"/>
    <property type="molecule type" value="Genomic_DNA"/>
</dbReference>
<comment type="similarity">
    <text evidence="6">Belongs to the DNA polymerase HolA subunit family.</text>
</comment>
<dbReference type="eggNOG" id="COG1466">
    <property type="taxonomic scope" value="Bacteria"/>
</dbReference>
<accession>R4YW15</accession>
<evidence type="ECO:0000256" key="6">
    <source>
        <dbReference type="ARBA" id="ARBA00034754"/>
    </source>
</evidence>
<dbReference type="STRING" id="1229780.BN381_10276"/>
<comment type="catalytic activity">
    <reaction evidence="7">
        <text>DNA(n) + a 2'-deoxyribonucleoside 5'-triphosphate = DNA(n+1) + diphosphate</text>
        <dbReference type="Rhea" id="RHEA:22508"/>
        <dbReference type="Rhea" id="RHEA-COMP:17339"/>
        <dbReference type="Rhea" id="RHEA-COMP:17340"/>
        <dbReference type="ChEBI" id="CHEBI:33019"/>
        <dbReference type="ChEBI" id="CHEBI:61560"/>
        <dbReference type="ChEBI" id="CHEBI:173112"/>
        <dbReference type="EC" id="2.7.7.7"/>
    </reaction>
</comment>
<dbReference type="InterPro" id="IPR008921">
    <property type="entry name" value="DNA_pol3_clamp-load_cplx_C"/>
</dbReference>
<evidence type="ECO:0000256" key="1">
    <source>
        <dbReference type="ARBA" id="ARBA00012417"/>
    </source>
</evidence>